<reference evidence="3" key="2">
    <citation type="submission" date="2020-11" db="EMBL/GenBank/DDBJ databases">
        <authorList>
            <consortium name="DOE Joint Genome Institute"/>
            <person name="Kuo A."/>
            <person name="Miyauchi S."/>
            <person name="Kiss E."/>
            <person name="Drula E."/>
            <person name="Kohler A."/>
            <person name="Sanchez-Garcia M."/>
            <person name="Andreopoulos B."/>
            <person name="Barry K.W."/>
            <person name="Bonito G."/>
            <person name="Buee M."/>
            <person name="Carver A."/>
            <person name="Chen C."/>
            <person name="Cichocki N."/>
            <person name="Clum A."/>
            <person name="Culley D."/>
            <person name="Crous P.W."/>
            <person name="Fauchery L."/>
            <person name="Girlanda M."/>
            <person name="Hayes R."/>
            <person name="Keri Z."/>
            <person name="Labutti K."/>
            <person name="Lipzen A."/>
            <person name="Lombard V."/>
            <person name="Magnuson J."/>
            <person name="Maillard F."/>
            <person name="Morin E."/>
            <person name="Murat C."/>
            <person name="Nolan M."/>
            <person name="Ohm R."/>
            <person name="Pangilinan J."/>
            <person name="Pereira M."/>
            <person name="Perotto S."/>
            <person name="Peter M."/>
            <person name="Riley R."/>
            <person name="Sitrit Y."/>
            <person name="Stielow B."/>
            <person name="Szollosi G."/>
            <person name="Zifcakova L."/>
            <person name="Stursova M."/>
            <person name="Spatafora J.W."/>
            <person name="Tedersoo L."/>
            <person name="Vaario L.-M."/>
            <person name="Yamada A."/>
            <person name="Yan M."/>
            <person name="Wang P."/>
            <person name="Xu J."/>
            <person name="Bruns T."/>
            <person name="Baldrian P."/>
            <person name="Vilgalys R."/>
            <person name="Henrissat B."/>
            <person name="Grigoriev I.V."/>
            <person name="Hibbett D."/>
            <person name="Nagy L.G."/>
            <person name="Martin F.M."/>
        </authorList>
    </citation>
    <scope>NUCLEOTIDE SEQUENCE</scope>
    <source>
        <strain evidence="3">UH-Tt-Lm1</strain>
    </source>
</reference>
<dbReference type="Proteomes" id="UP000736335">
    <property type="component" value="Unassembled WGS sequence"/>
</dbReference>
<dbReference type="GO" id="GO:0004674">
    <property type="term" value="F:protein serine/threonine kinase activity"/>
    <property type="evidence" value="ECO:0007669"/>
    <property type="project" value="TreeGrafter"/>
</dbReference>
<organism evidence="3 4">
    <name type="scientific">Thelephora terrestris</name>
    <dbReference type="NCBI Taxonomy" id="56493"/>
    <lineage>
        <taxon>Eukaryota</taxon>
        <taxon>Fungi</taxon>
        <taxon>Dikarya</taxon>
        <taxon>Basidiomycota</taxon>
        <taxon>Agaricomycotina</taxon>
        <taxon>Agaricomycetes</taxon>
        <taxon>Thelephorales</taxon>
        <taxon>Thelephoraceae</taxon>
        <taxon>Thelephora</taxon>
    </lineage>
</organism>
<dbReference type="Gene3D" id="1.10.510.10">
    <property type="entry name" value="Transferase(Phosphotransferase) domain 1"/>
    <property type="match status" value="1"/>
</dbReference>
<name>A0A9P6L1L6_9AGAM</name>
<dbReference type="GO" id="GO:0005524">
    <property type="term" value="F:ATP binding"/>
    <property type="evidence" value="ECO:0007669"/>
    <property type="project" value="InterPro"/>
</dbReference>
<dbReference type="SUPFAM" id="SSF56112">
    <property type="entry name" value="Protein kinase-like (PK-like)"/>
    <property type="match status" value="1"/>
</dbReference>
<dbReference type="InterPro" id="IPR001245">
    <property type="entry name" value="Ser-Thr/Tyr_kinase_cat_dom"/>
</dbReference>
<dbReference type="InterPro" id="IPR051681">
    <property type="entry name" value="Ser/Thr_Kinases-Pseudokinases"/>
</dbReference>
<dbReference type="PANTHER" id="PTHR44329:SF214">
    <property type="entry name" value="PROTEIN KINASE DOMAIN-CONTAINING PROTEIN"/>
    <property type="match status" value="1"/>
</dbReference>
<dbReference type="Pfam" id="PF07714">
    <property type="entry name" value="PK_Tyr_Ser-Thr"/>
    <property type="match status" value="1"/>
</dbReference>
<dbReference type="EMBL" id="WIUZ02000022">
    <property type="protein sequence ID" value="KAF9778722.1"/>
    <property type="molecule type" value="Genomic_DNA"/>
</dbReference>
<evidence type="ECO:0000259" key="2">
    <source>
        <dbReference type="PROSITE" id="PS50011"/>
    </source>
</evidence>
<feature type="compositionally biased region" description="Polar residues" evidence="1">
    <location>
        <begin position="526"/>
        <end position="538"/>
    </location>
</feature>
<evidence type="ECO:0000313" key="3">
    <source>
        <dbReference type="EMBL" id="KAF9778722.1"/>
    </source>
</evidence>
<dbReference type="PROSITE" id="PS50011">
    <property type="entry name" value="PROTEIN_KINASE_DOM"/>
    <property type="match status" value="1"/>
</dbReference>
<dbReference type="AlphaFoldDB" id="A0A9P6L1L6"/>
<accession>A0A9P6L1L6</accession>
<evidence type="ECO:0000256" key="1">
    <source>
        <dbReference type="SAM" id="MobiDB-lite"/>
    </source>
</evidence>
<evidence type="ECO:0000313" key="4">
    <source>
        <dbReference type="Proteomes" id="UP000736335"/>
    </source>
</evidence>
<feature type="region of interest" description="Disordered" evidence="1">
    <location>
        <begin position="484"/>
        <end position="538"/>
    </location>
</feature>
<gene>
    <name evidence="3" type="ORF">BJ322DRAFT_1114059</name>
</gene>
<keyword evidence="3" id="KW-0808">Transferase</keyword>
<proteinExistence type="predicted"/>
<feature type="compositionally biased region" description="Pro residues" evidence="1">
    <location>
        <begin position="485"/>
        <end position="509"/>
    </location>
</feature>
<keyword evidence="4" id="KW-1185">Reference proteome</keyword>
<feature type="region of interest" description="Disordered" evidence="1">
    <location>
        <begin position="116"/>
        <end position="187"/>
    </location>
</feature>
<comment type="caution">
    <text evidence="3">The sequence shown here is derived from an EMBL/GenBank/DDBJ whole genome shotgun (WGS) entry which is preliminary data.</text>
</comment>
<reference evidence="3" key="1">
    <citation type="journal article" date="2020" name="Nat. Commun.">
        <title>Large-scale genome sequencing of mycorrhizal fungi provides insights into the early evolution of symbiotic traits.</title>
        <authorList>
            <person name="Miyauchi S."/>
            <person name="Kiss E."/>
            <person name="Kuo A."/>
            <person name="Drula E."/>
            <person name="Kohler A."/>
            <person name="Sanchez-Garcia M."/>
            <person name="Morin E."/>
            <person name="Andreopoulos B."/>
            <person name="Barry K.W."/>
            <person name="Bonito G."/>
            <person name="Buee M."/>
            <person name="Carver A."/>
            <person name="Chen C."/>
            <person name="Cichocki N."/>
            <person name="Clum A."/>
            <person name="Culley D."/>
            <person name="Crous P.W."/>
            <person name="Fauchery L."/>
            <person name="Girlanda M."/>
            <person name="Hayes R.D."/>
            <person name="Keri Z."/>
            <person name="LaButti K."/>
            <person name="Lipzen A."/>
            <person name="Lombard V."/>
            <person name="Magnuson J."/>
            <person name="Maillard F."/>
            <person name="Murat C."/>
            <person name="Nolan M."/>
            <person name="Ohm R.A."/>
            <person name="Pangilinan J."/>
            <person name="Pereira M.F."/>
            <person name="Perotto S."/>
            <person name="Peter M."/>
            <person name="Pfister S."/>
            <person name="Riley R."/>
            <person name="Sitrit Y."/>
            <person name="Stielow J.B."/>
            <person name="Szollosi G."/>
            <person name="Zifcakova L."/>
            <person name="Stursova M."/>
            <person name="Spatafora J.W."/>
            <person name="Tedersoo L."/>
            <person name="Vaario L.M."/>
            <person name="Yamada A."/>
            <person name="Yan M."/>
            <person name="Wang P."/>
            <person name="Xu J."/>
            <person name="Bruns T."/>
            <person name="Baldrian P."/>
            <person name="Vilgalys R."/>
            <person name="Dunand C."/>
            <person name="Henrissat B."/>
            <person name="Grigoriev I.V."/>
            <person name="Hibbett D."/>
            <person name="Nagy L.G."/>
            <person name="Martin F.M."/>
        </authorList>
    </citation>
    <scope>NUCLEOTIDE SEQUENCE</scope>
    <source>
        <strain evidence="3">UH-Tt-Lm1</strain>
    </source>
</reference>
<protein>
    <submittedName>
        <fullName evidence="3">Kinase-like domain-containing protein</fullName>
    </submittedName>
</protein>
<dbReference type="InterPro" id="IPR011009">
    <property type="entry name" value="Kinase-like_dom_sf"/>
</dbReference>
<dbReference type="PANTHER" id="PTHR44329">
    <property type="entry name" value="SERINE/THREONINE-PROTEIN KINASE TNNI3K-RELATED"/>
    <property type="match status" value="1"/>
</dbReference>
<dbReference type="InterPro" id="IPR000719">
    <property type="entry name" value="Prot_kinase_dom"/>
</dbReference>
<feature type="domain" description="Protein kinase" evidence="2">
    <location>
        <begin position="207"/>
        <end position="475"/>
    </location>
</feature>
<keyword evidence="3" id="KW-0418">Kinase</keyword>
<sequence length="538" mass="59358">MSSGVGEASASPLKPLLESIIKHCGKMPVAKVVPSLSLVPQMLIMRSTSPKQKETSELEDFPTITISEGLELVEVEQQLASWSRNTSSKSSAKRKDIEAGVAGFVEKLGTFCPVIQPNSASSSGDHGVSPLDRKGRERIHPRRGEGDGSSSVVTLNHEPLPRQTAEPEALENHSTEVNQPPPVKRLDGQISKKGEIAFVAGPHCEIWKGLWEKGGGEGINGWKAGGKGVHGEKANVERVALKALRITRSPEKPREKLEHELPSWAALRHQNILPLHGTVEIGPRLYMVLPWRENGNLITYIKKNPQPDKNYLLRGSAAGLNYLHSKDVVHGSVKCNNVLVSEEGEPQICDFGIAGITVEEPNENTISRTLSSAAIVRYAAPELIENNDFCATTRSDTYSFAMLILECFTEEVPFSNITHDAAVIHARVSKKQCPPRPNGREEKHRISEGLWDLMKLCWSVQPDHRPTMEQVHRFFLDLPEERYYNPPPPRSPLPPSQSPPSPSLQPPEPVSRSPSRRRDRLARFLTGSSRSSSTGHYG</sequence>
<dbReference type="OrthoDB" id="5966500at2759"/>